<keyword evidence="2" id="KW-0808">Transferase</keyword>
<dbReference type="InterPro" id="IPR000182">
    <property type="entry name" value="GNAT_dom"/>
</dbReference>
<dbReference type="AlphaFoldDB" id="A0AAV5U8Z6"/>
<evidence type="ECO:0000313" key="5">
    <source>
        <dbReference type="EMBL" id="GMT03335.1"/>
    </source>
</evidence>
<dbReference type="Gene3D" id="3.40.630.30">
    <property type="match status" value="1"/>
</dbReference>
<evidence type="ECO:0000256" key="3">
    <source>
        <dbReference type="ARBA" id="ARBA00023315"/>
    </source>
</evidence>
<dbReference type="EMBL" id="BTSX01000006">
    <property type="protein sequence ID" value="GMT03335.1"/>
    <property type="molecule type" value="Genomic_DNA"/>
</dbReference>
<gene>
    <name evidence="5" type="ORF">PENTCL1PPCAC_25509</name>
</gene>
<dbReference type="PANTHER" id="PTHR10545:SF29">
    <property type="entry name" value="GH14572P-RELATED"/>
    <property type="match status" value="1"/>
</dbReference>
<dbReference type="GO" id="GO:0008080">
    <property type="term" value="F:N-acetyltransferase activity"/>
    <property type="evidence" value="ECO:0007669"/>
    <property type="project" value="UniProtKB-ARBA"/>
</dbReference>
<dbReference type="Pfam" id="PF00583">
    <property type="entry name" value="Acetyltransf_1"/>
    <property type="match status" value="1"/>
</dbReference>
<evidence type="ECO:0000259" key="4">
    <source>
        <dbReference type="PROSITE" id="PS51186"/>
    </source>
</evidence>
<keyword evidence="6" id="KW-1185">Reference proteome</keyword>
<dbReference type="PROSITE" id="PS51186">
    <property type="entry name" value="GNAT"/>
    <property type="match status" value="1"/>
</dbReference>
<feature type="non-terminal residue" evidence="5">
    <location>
        <position position="1"/>
    </location>
</feature>
<name>A0AAV5U8Z6_9BILA</name>
<proteinExistence type="inferred from homology"/>
<sequence length="166" mass="19245">SSDMPLRVATRADIPDLFEMLVELATFEKLESEVLINREQFAQDFEDDCFRGFIVIDDETMKAAGMVLYHFTYDCWKGKTMSMDELIVRPEYRKKKYGKLLWAAVAQVAKERGVSHIMWDVLDWNKPAISFYEAVDGVSEAKNDEGFLRYKMSREGIERFVGESSN</sequence>
<protein>
    <recommendedName>
        <fullName evidence="4">N-acetyltransferase domain-containing protein</fullName>
    </recommendedName>
</protein>
<comment type="similarity">
    <text evidence="1">Belongs to the acetyltransferase family.</text>
</comment>
<accession>A0AAV5U8Z6</accession>
<organism evidence="5 6">
    <name type="scientific">Pristionchus entomophagus</name>
    <dbReference type="NCBI Taxonomy" id="358040"/>
    <lineage>
        <taxon>Eukaryota</taxon>
        <taxon>Metazoa</taxon>
        <taxon>Ecdysozoa</taxon>
        <taxon>Nematoda</taxon>
        <taxon>Chromadorea</taxon>
        <taxon>Rhabditida</taxon>
        <taxon>Rhabditina</taxon>
        <taxon>Diplogasteromorpha</taxon>
        <taxon>Diplogasteroidea</taxon>
        <taxon>Neodiplogasteridae</taxon>
        <taxon>Pristionchus</taxon>
    </lineage>
</organism>
<reference evidence="5" key="1">
    <citation type="submission" date="2023-10" db="EMBL/GenBank/DDBJ databases">
        <title>Genome assembly of Pristionchus species.</title>
        <authorList>
            <person name="Yoshida K."/>
            <person name="Sommer R.J."/>
        </authorList>
    </citation>
    <scope>NUCLEOTIDE SEQUENCE</scope>
    <source>
        <strain evidence="5">RS0144</strain>
    </source>
</reference>
<dbReference type="SUPFAM" id="SSF55729">
    <property type="entry name" value="Acyl-CoA N-acyltransferases (Nat)"/>
    <property type="match status" value="1"/>
</dbReference>
<comment type="caution">
    <text evidence="5">The sequence shown here is derived from an EMBL/GenBank/DDBJ whole genome shotgun (WGS) entry which is preliminary data.</text>
</comment>
<dbReference type="PANTHER" id="PTHR10545">
    <property type="entry name" value="DIAMINE N-ACETYLTRANSFERASE"/>
    <property type="match status" value="1"/>
</dbReference>
<dbReference type="Proteomes" id="UP001432027">
    <property type="component" value="Unassembled WGS sequence"/>
</dbReference>
<feature type="domain" description="N-acetyltransferase" evidence="4">
    <location>
        <begin position="4"/>
        <end position="166"/>
    </location>
</feature>
<dbReference type="FunFam" id="3.40.630.30:FF:000064">
    <property type="entry name" value="GNAT family acetyltransferase"/>
    <property type="match status" value="1"/>
</dbReference>
<dbReference type="CDD" id="cd04301">
    <property type="entry name" value="NAT_SF"/>
    <property type="match status" value="1"/>
</dbReference>
<evidence type="ECO:0000256" key="2">
    <source>
        <dbReference type="ARBA" id="ARBA00022679"/>
    </source>
</evidence>
<evidence type="ECO:0000256" key="1">
    <source>
        <dbReference type="ARBA" id="ARBA00008694"/>
    </source>
</evidence>
<dbReference type="InterPro" id="IPR016181">
    <property type="entry name" value="Acyl_CoA_acyltransferase"/>
</dbReference>
<evidence type="ECO:0000313" key="6">
    <source>
        <dbReference type="Proteomes" id="UP001432027"/>
    </source>
</evidence>
<keyword evidence="3" id="KW-0012">Acyltransferase</keyword>
<dbReference type="InterPro" id="IPR051016">
    <property type="entry name" value="Diverse_Substrate_AcTransf"/>
</dbReference>